<comment type="caution">
    <text evidence="6">The sequence shown here is derived from an EMBL/GenBank/DDBJ whole genome shotgun (WGS) entry which is preliminary data.</text>
</comment>
<protein>
    <recommendedName>
        <fullName evidence="8">Ubiquitin fusion degradaton protein</fullName>
    </recommendedName>
</protein>
<feature type="region of interest" description="Disordered" evidence="3">
    <location>
        <begin position="204"/>
        <end position="297"/>
    </location>
</feature>
<feature type="compositionally biased region" description="Basic and acidic residues" evidence="3">
    <location>
        <begin position="286"/>
        <end position="296"/>
    </location>
</feature>
<dbReference type="InterPro" id="IPR055417">
    <property type="entry name" value="UFD1_N1"/>
</dbReference>
<evidence type="ECO:0000256" key="1">
    <source>
        <dbReference type="ARBA" id="ARBA00006043"/>
    </source>
</evidence>
<evidence type="ECO:0000256" key="2">
    <source>
        <dbReference type="ARBA" id="ARBA00022786"/>
    </source>
</evidence>
<evidence type="ECO:0000313" key="7">
    <source>
        <dbReference type="Proteomes" id="UP000824469"/>
    </source>
</evidence>
<feature type="domain" description="Ubiquitin fusion degradation protein UFD1 N-terminal subdomain 2" evidence="5">
    <location>
        <begin position="108"/>
        <end position="183"/>
    </location>
</feature>
<dbReference type="Proteomes" id="UP000824469">
    <property type="component" value="Unassembled WGS sequence"/>
</dbReference>
<proteinExistence type="inferred from homology"/>
<dbReference type="InterPro" id="IPR004854">
    <property type="entry name" value="Ufd1-like"/>
</dbReference>
<keyword evidence="7" id="KW-1185">Reference proteome</keyword>
<evidence type="ECO:0000259" key="5">
    <source>
        <dbReference type="Pfam" id="PF24842"/>
    </source>
</evidence>
<dbReference type="Pfam" id="PF03152">
    <property type="entry name" value="UFD1_N1"/>
    <property type="match status" value="1"/>
</dbReference>
<feature type="compositionally biased region" description="Polar residues" evidence="3">
    <location>
        <begin position="230"/>
        <end position="253"/>
    </location>
</feature>
<comment type="similarity">
    <text evidence="1">Belongs to the UFD1 family.</text>
</comment>
<name>A0AA38CCD9_TAXCH</name>
<dbReference type="GO" id="GO:0034098">
    <property type="term" value="C:VCP-NPL4-UFD1 AAA ATPase complex"/>
    <property type="evidence" value="ECO:0007669"/>
    <property type="project" value="TreeGrafter"/>
</dbReference>
<dbReference type="PANTHER" id="PTHR12555:SF13">
    <property type="entry name" value="UBIQUITIN RECOGNITION FACTOR IN ER-ASSOCIATED DEGRADATION PROTEIN 1"/>
    <property type="match status" value="1"/>
</dbReference>
<dbReference type="Gene3D" id="3.10.330.10">
    <property type="match status" value="1"/>
</dbReference>
<feature type="non-terminal residue" evidence="6">
    <location>
        <position position="1"/>
    </location>
</feature>
<keyword evidence="2" id="KW-0833">Ubl conjugation pathway</keyword>
<evidence type="ECO:0000256" key="3">
    <source>
        <dbReference type="SAM" id="MobiDB-lite"/>
    </source>
</evidence>
<dbReference type="GO" id="GO:0031593">
    <property type="term" value="F:polyubiquitin modification-dependent protein binding"/>
    <property type="evidence" value="ECO:0007669"/>
    <property type="project" value="TreeGrafter"/>
</dbReference>
<reference evidence="6 7" key="1">
    <citation type="journal article" date="2021" name="Nat. Plants">
        <title>The Taxus genome provides insights into paclitaxel biosynthesis.</title>
        <authorList>
            <person name="Xiong X."/>
            <person name="Gou J."/>
            <person name="Liao Q."/>
            <person name="Li Y."/>
            <person name="Zhou Q."/>
            <person name="Bi G."/>
            <person name="Li C."/>
            <person name="Du R."/>
            <person name="Wang X."/>
            <person name="Sun T."/>
            <person name="Guo L."/>
            <person name="Liang H."/>
            <person name="Lu P."/>
            <person name="Wu Y."/>
            <person name="Zhang Z."/>
            <person name="Ro D.K."/>
            <person name="Shang Y."/>
            <person name="Huang S."/>
            <person name="Yan J."/>
        </authorList>
    </citation>
    <scope>NUCLEOTIDE SEQUENCE [LARGE SCALE GENOMIC DNA]</scope>
    <source>
        <strain evidence="6">Ta-2019</strain>
    </source>
</reference>
<dbReference type="FunFam" id="2.40.40.50:FF:000001">
    <property type="entry name" value="Ubiquitin fusion degradation protein 1 homolog"/>
    <property type="match status" value="1"/>
</dbReference>
<dbReference type="InterPro" id="IPR042299">
    <property type="entry name" value="Ufd1-like_Nn"/>
</dbReference>
<evidence type="ECO:0000259" key="4">
    <source>
        <dbReference type="Pfam" id="PF03152"/>
    </source>
</evidence>
<feature type="compositionally biased region" description="Low complexity" evidence="3">
    <location>
        <begin position="254"/>
        <end position="267"/>
    </location>
</feature>
<dbReference type="PANTHER" id="PTHR12555">
    <property type="entry name" value="UBIQUITIN FUSION DEGRADATON PROTEIN 1"/>
    <property type="match status" value="1"/>
</dbReference>
<dbReference type="EMBL" id="JAHRHJ020000010">
    <property type="protein sequence ID" value="KAH9297350.1"/>
    <property type="molecule type" value="Genomic_DNA"/>
</dbReference>
<evidence type="ECO:0008006" key="8">
    <source>
        <dbReference type="Google" id="ProtNLM"/>
    </source>
</evidence>
<sequence length="437" mass="49923">FFGDYGHLPTSFEQSYRCYPVSFVDKAHLENGDKVLLPASALNHLALLQIDYPMLFEIYNAATERKSHCGVLEFTAEEGMLYMPYWMMQNMLLQEGDIVRVKNVTLPKGTYIKLQPHTKDFLKISDPKAVLEKTLRNFSCLTMGDSIMVSYNDKYYYIDVIEAKPSSAISIIETDCEVDFASPLDWKQPTKGSTTSYVDLSTTSMSQEAKDEEQPKFIPFTGVGRRMDGTSVQNSARPITASRSTDSTRQTTNRNASGLRSRSSAAAKQTSRNIVFASDSNDDPEKESRNDGKRVDISVGNLEEQQHIYRHMFAVIATEDNEEGTYYFLCHCIKERKKLPSLVIDDEDIEYPTRSMVVTGTWLRRYPFKNSSVWVFEDFETYMKIILYSHLILATNIQLNRYRGRSNNKILWKVQESDHEAILFAIQSISDPDGSLE</sequence>
<evidence type="ECO:0000313" key="6">
    <source>
        <dbReference type="EMBL" id="KAH9297350.1"/>
    </source>
</evidence>
<dbReference type="FunFam" id="3.10.330.10:FF:000002">
    <property type="entry name" value="ubiquitin fusion degradation protein 1 homolog"/>
    <property type="match status" value="1"/>
</dbReference>
<organism evidence="6 7">
    <name type="scientific">Taxus chinensis</name>
    <name type="common">Chinese yew</name>
    <name type="synonym">Taxus wallichiana var. chinensis</name>
    <dbReference type="NCBI Taxonomy" id="29808"/>
    <lineage>
        <taxon>Eukaryota</taxon>
        <taxon>Viridiplantae</taxon>
        <taxon>Streptophyta</taxon>
        <taxon>Embryophyta</taxon>
        <taxon>Tracheophyta</taxon>
        <taxon>Spermatophyta</taxon>
        <taxon>Pinopsida</taxon>
        <taxon>Pinidae</taxon>
        <taxon>Conifers II</taxon>
        <taxon>Cupressales</taxon>
        <taxon>Taxaceae</taxon>
        <taxon>Taxus</taxon>
    </lineage>
</organism>
<dbReference type="GO" id="GO:0006511">
    <property type="term" value="P:ubiquitin-dependent protein catabolic process"/>
    <property type="evidence" value="ECO:0007669"/>
    <property type="project" value="InterPro"/>
</dbReference>
<dbReference type="Pfam" id="PF24842">
    <property type="entry name" value="UFD1_N2"/>
    <property type="match status" value="1"/>
</dbReference>
<feature type="domain" description="Ubiquitin fusion degradation protein UFD1 N-terminal subdomain 1" evidence="4">
    <location>
        <begin position="12"/>
        <end position="107"/>
    </location>
</feature>
<dbReference type="GO" id="GO:0036503">
    <property type="term" value="P:ERAD pathway"/>
    <property type="evidence" value="ECO:0007669"/>
    <property type="project" value="TreeGrafter"/>
</dbReference>
<accession>A0AA38CCD9</accession>
<gene>
    <name evidence="6" type="ORF">KI387_029032</name>
</gene>
<dbReference type="AlphaFoldDB" id="A0AA38CCD9"/>
<dbReference type="Gene3D" id="2.40.40.50">
    <property type="entry name" value="Ubiquitin fusion degradation protein UFD1, N-terminal domain"/>
    <property type="match status" value="1"/>
</dbReference>
<dbReference type="InterPro" id="IPR055418">
    <property type="entry name" value="UFD1_N2"/>
</dbReference>